<dbReference type="GO" id="GO:0009055">
    <property type="term" value="F:electron transfer activity"/>
    <property type="evidence" value="ECO:0007669"/>
    <property type="project" value="InterPro"/>
</dbReference>
<dbReference type="InterPro" id="IPR009056">
    <property type="entry name" value="Cyt_c-like_dom"/>
</dbReference>
<feature type="domain" description="Cytochrome c" evidence="5">
    <location>
        <begin position="29"/>
        <end position="136"/>
    </location>
</feature>
<organism evidence="6 7">
    <name type="scientific">Roseovarius indicus</name>
    <dbReference type="NCBI Taxonomy" id="540747"/>
    <lineage>
        <taxon>Bacteria</taxon>
        <taxon>Pseudomonadati</taxon>
        <taxon>Pseudomonadota</taxon>
        <taxon>Alphaproteobacteria</taxon>
        <taxon>Rhodobacterales</taxon>
        <taxon>Roseobacteraceae</taxon>
        <taxon>Roseovarius</taxon>
    </lineage>
</organism>
<dbReference type="SUPFAM" id="SSF46626">
    <property type="entry name" value="Cytochrome c"/>
    <property type="match status" value="1"/>
</dbReference>
<protein>
    <submittedName>
        <fullName evidence="6">Cytochrome c-like protein</fullName>
    </submittedName>
</protein>
<dbReference type="GO" id="GO:0046872">
    <property type="term" value="F:metal ion binding"/>
    <property type="evidence" value="ECO:0007669"/>
    <property type="project" value="UniProtKB-KW"/>
</dbReference>
<dbReference type="EMBL" id="CP031598">
    <property type="protein sequence ID" value="QEW27568.1"/>
    <property type="molecule type" value="Genomic_DNA"/>
</dbReference>
<proteinExistence type="predicted"/>
<sequence>MRITRFMRIIGPGLAAVLALGACVTPRQTDAMTGAARYADHCAACHGPGGRGDGVLAAGLPVSPADLTALSARNGGVFPWSMVMARVHGYAGRAGEMPEFGTILTGPMVSWADETGTRVETPAGLLAIARYLETIQA</sequence>
<accession>A0A5P3AGW6</accession>
<evidence type="ECO:0000259" key="5">
    <source>
        <dbReference type="PROSITE" id="PS51007"/>
    </source>
</evidence>
<name>A0A5P3AGW6_9RHOB</name>
<evidence type="ECO:0000256" key="3">
    <source>
        <dbReference type="ARBA" id="ARBA00023004"/>
    </source>
</evidence>
<keyword evidence="2 4" id="KW-0479">Metal-binding</keyword>
<dbReference type="Gene3D" id="1.10.760.10">
    <property type="entry name" value="Cytochrome c-like domain"/>
    <property type="match status" value="1"/>
</dbReference>
<keyword evidence="1 4" id="KW-0349">Heme</keyword>
<evidence type="ECO:0000256" key="4">
    <source>
        <dbReference type="PROSITE-ProRule" id="PRU00433"/>
    </source>
</evidence>
<evidence type="ECO:0000313" key="7">
    <source>
        <dbReference type="Proteomes" id="UP000325785"/>
    </source>
</evidence>
<dbReference type="KEGG" id="rid:RIdsm_03384"/>
<evidence type="ECO:0000256" key="1">
    <source>
        <dbReference type="ARBA" id="ARBA00022617"/>
    </source>
</evidence>
<evidence type="ECO:0000256" key="2">
    <source>
        <dbReference type="ARBA" id="ARBA00022723"/>
    </source>
</evidence>
<dbReference type="InterPro" id="IPR036909">
    <property type="entry name" value="Cyt_c-like_dom_sf"/>
</dbReference>
<dbReference type="AlphaFoldDB" id="A0A5P3AGW6"/>
<keyword evidence="3 4" id="KW-0408">Iron</keyword>
<dbReference type="Pfam" id="PF13442">
    <property type="entry name" value="Cytochrome_CBB3"/>
    <property type="match status" value="1"/>
</dbReference>
<dbReference type="PROSITE" id="PS51007">
    <property type="entry name" value="CYTC"/>
    <property type="match status" value="1"/>
</dbReference>
<evidence type="ECO:0000313" key="6">
    <source>
        <dbReference type="EMBL" id="QEW27568.1"/>
    </source>
</evidence>
<dbReference type="RefSeq" id="WP_057816772.1">
    <property type="nucleotide sequence ID" value="NZ_CP031598.1"/>
</dbReference>
<dbReference type="Proteomes" id="UP000325785">
    <property type="component" value="Chromosome"/>
</dbReference>
<reference evidence="6 7" key="1">
    <citation type="submission" date="2018-08" db="EMBL/GenBank/DDBJ databases">
        <title>Genetic Globetrotter - A new plasmid hitch-hiking vast phylogenetic and geographic distances.</title>
        <authorList>
            <person name="Vollmers J."/>
            <person name="Petersen J."/>
        </authorList>
    </citation>
    <scope>NUCLEOTIDE SEQUENCE [LARGE SCALE GENOMIC DNA]</scope>
    <source>
        <strain evidence="6 7">DSM 26383</strain>
    </source>
</reference>
<dbReference type="PROSITE" id="PS51257">
    <property type="entry name" value="PROKAR_LIPOPROTEIN"/>
    <property type="match status" value="1"/>
</dbReference>
<gene>
    <name evidence="6" type="ORF">RIdsm_03384</name>
</gene>
<dbReference type="GO" id="GO:0020037">
    <property type="term" value="F:heme binding"/>
    <property type="evidence" value="ECO:0007669"/>
    <property type="project" value="InterPro"/>
</dbReference>